<dbReference type="AlphaFoldDB" id="A0AAD8EEM0"/>
<comment type="caution">
    <text evidence="1">The sequence shown here is derived from an EMBL/GenBank/DDBJ whole genome shotgun (WGS) entry which is preliminary data.</text>
</comment>
<protein>
    <submittedName>
        <fullName evidence="1">Uncharacterized protein</fullName>
    </submittedName>
</protein>
<evidence type="ECO:0000313" key="1">
    <source>
        <dbReference type="EMBL" id="KAJ9587635.1"/>
    </source>
</evidence>
<sequence>DNKMFAVKDRTRVSWFSFQVKEITSYSQLIQTSEEYENRIVVAALHKEGKTAGLSEGRRSSSCKDSCNAESNGRSYSLECCPETKM</sequence>
<feature type="non-terminal residue" evidence="1">
    <location>
        <position position="1"/>
    </location>
</feature>
<keyword evidence="2" id="KW-1185">Reference proteome</keyword>
<dbReference type="Proteomes" id="UP001233999">
    <property type="component" value="Unassembled WGS sequence"/>
</dbReference>
<accession>A0AAD8EEM0</accession>
<organism evidence="1 2">
    <name type="scientific">Diploptera punctata</name>
    <name type="common">Pacific beetle cockroach</name>
    <dbReference type="NCBI Taxonomy" id="6984"/>
    <lineage>
        <taxon>Eukaryota</taxon>
        <taxon>Metazoa</taxon>
        <taxon>Ecdysozoa</taxon>
        <taxon>Arthropoda</taxon>
        <taxon>Hexapoda</taxon>
        <taxon>Insecta</taxon>
        <taxon>Pterygota</taxon>
        <taxon>Neoptera</taxon>
        <taxon>Polyneoptera</taxon>
        <taxon>Dictyoptera</taxon>
        <taxon>Blattodea</taxon>
        <taxon>Blaberoidea</taxon>
        <taxon>Blaberidae</taxon>
        <taxon>Diplopterinae</taxon>
        <taxon>Diploptera</taxon>
    </lineage>
</organism>
<gene>
    <name evidence="1" type="ORF">L9F63_018929</name>
</gene>
<name>A0AAD8EEM0_DIPPU</name>
<proteinExistence type="predicted"/>
<reference evidence="1" key="2">
    <citation type="submission" date="2023-05" db="EMBL/GenBank/DDBJ databases">
        <authorList>
            <person name="Fouks B."/>
        </authorList>
    </citation>
    <scope>NUCLEOTIDE SEQUENCE</scope>
    <source>
        <strain evidence="1">Stay&amp;Tobe</strain>
        <tissue evidence="1">Testes</tissue>
    </source>
</reference>
<reference evidence="1" key="1">
    <citation type="journal article" date="2023" name="IScience">
        <title>Live-bearing cockroach genome reveals convergent evolutionary mechanisms linked to viviparity in insects and beyond.</title>
        <authorList>
            <person name="Fouks B."/>
            <person name="Harrison M.C."/>
            <person name="Mikhailova A.A."/>
            <person name="Marchal E."/>
            <person name="English S."/>
            <person name="Carruthers M."/>
            <person name="Jennings E.C."/>
            <person name="Chiamaka E.L."/>
            <person name="Frigard R.A."/>
            <person name="Pippel M."/>
            <person name="Attardo G.M."/>
            <person name="Benoit J.B."/>
            <person name="Bornberg-Bauer E."/>
            <person name="Tobe S.S."/>
        </authorList>
    </citation>
    <scope>NUCLEOTIDE SEQUENCE</scope>
    <source>
        <strain evidence="1">Stay&amp;Tobe</strain>
    </source>
</reference>
<evidence type="ECO:0000313" key="2">
    <source>
        <dbReference type="Proteomes" id="UP001233999"/>
    </source>
</evidence>
<dbReference type="EMBL" id="JASPKZ010006080">
    <property type="protein sequence ID" value="KAJ9587635.1"/>
    <property type="molecule type" value="Genomic_DNA"/>
</dbReference>
<feature type="non-terminal residue" evidence="1">
    <location>
        <position position="86"/>
    </location>
</feature>